<dbReference type="RefSeq" id="WP_194019749.1">
    <property type="nucleotide sequence ID" value="NZ_JADEVV010000023.1"/>
</dbReference>
<evidence type="ECO:0000313" key="4">
    <source>
        <dbReference type="Proteomes" id="UP000658720"/>
    </source>
</evidence>
<protein>
    <recommendedName>
        <fullName evidence="2">DUF5672 domain-containing protein</fullName>
    </recommendedName>
</protein>
<keyword evidence="1" id="KW-0472">Membrane</keyword>
<reference evidence="3 4" key="1">
    <citation type="submission" date="2020-10" db="EMBL/GenBank/DDBJ databases">
        <authorList>
            <person name="Castelo-Branco R."/>
            <person name="Eusebio N."/>
            <person name="Adriana R."/>
            <person name="Vieira A."/>
            <person name="Brugerolle De Fraissinette N."/>
            <person name="Rezende De Castro R."/>
            <person name="Schneider M.P."/>
            <person name="Vasconcelos V."/>
            <person name="Leao P.N."/>
        </authorList>
    </citation>
    <scope>NUCLEOTIDE SEQUENCE [LARGE SCALE GENOMIC DNA]</scope>
    <source>
        <strain evidence="3 4">LEGE 00031</strain>
    </source>
</reference>
<feature type="transmembrane region" description="Helical" evidence="1">
    <location>
        <begin position="188"/>
        <end position="206"/>
    </location>
</feature>
<dbReference type="EMBL" id="JADEVV010000023">
    <property type="protein sequence ID" value="MBE9254068.1"/>
    <property type="molecule type" value="Genomic_DNA"/>
</dbReference>
<sequence length="296" mass="35762">MQKIAIVIPIYKKELDENEQISFLQCIKILNRHPIILVCPINLDVVKYKELYNNYPKKNNSSSLFVYRFSEHFFDGICGYNKLMLSEAFYARFLDYEYILIYQLDALVFKDNLLDWCSQNIDYIGAPWLTNYCYDNCYEEISDINLQEKRQEIDFIGVGNGGFSLRKIDSFISVLRSKQLQPMSFHDFHFHIFYGFKYFFILIIFFKMQKYLKKINYLKLFLFLYKGNEDIFWGCYSRFFNLSFFVPDPNLALNFAYEYAPEKCFAYNKNHLPLGCHAWYKYNKEFWLNLIFHEEL</sequence>
<dbReference type="Proteomes" id="UP000658720">
    <property type="component" value="Unassembled WGS sequence"/>
</dbReference>
<proteinExistence type="predicted"/>
<evidence type="ECO:0000256" key="1">
    <source>
        <dbReference type="SAM" id="Phobius"/>
    </source>
</evidence>
<accession>A0ABR9VRT9</accession>
<comment type="caution">
    <text evidence="3">The sequence shown here is derived from an EMBL/GenBank/DDBJ whole genome shotgun (WGS) entry which is preliminary data.</text>
</comment>
<keyword evidence="1" id="KW-0812">Transmembrane</keyword>
<organism evidence="3 4">
    <name type="scientific">Synechocystis salina LEGE 00031</name>
    <dbReference type="NCBI Taxonomy" id="1828736"/>
    <lineage>
        <taxon>Bacteria</taxon>
        <taxon>Bacillati</taxon>
        <taxon>Cyanobacteriota</taxon>
        <taxon>Cyanophyceae</taxon>
        <taxon>Synechococcales</taxon>
        <taxon>Merismopediaceae</taxon>
        <taxon>Synechocystis</taxon>
    </lineage>
</organism>
<feature type="domain" description="DUF5672" evidence="2">
    <location>
        <begin position="66"/>
        <end position="277"/>
    </location>
</feature>
<gene>
    <name evidence="3" type="ORF">IQ217_09480</name>
</gene>
<keyword evidence="4" id="KW-1185">Reference proteome</keyword>
<keyword evidence="1" id="KW-1133">Transmembrane helix</keyword>
<evidence type="ECO:0000313" key="3">
    <source>
        <dbReference type="EMBL" id="MBE9254068.1"/>
    </source>
</evidence>
<dbReference type="Pfam" id="PF18922">
    <property type="entry name" value="DUF5672"/>
    <property type="match status" value="1"/>
</dbReference>
<name>A0ABR9VRT9_9SYNC</name>
<dbReference type="InterPro" id="IPR043729">
    <property type="entry name" value="DUF5672"/>
</dbReference>
<evidence type="ECO:0000259" key="2">
    <source>
        <dbReference type="Pfam" id="PF18922"/>
    </source>
</evidence>